<gene>
    <name evidence="2" type="ORF">KYC_17367</name>
</gene>
<evidence type="ECO:0000313" key="2">
    <source>
        <dbReference type="EMBL" id="EHK65286.1"/>
    </source>
</evidence>
<protein>
    <submittedName>
        <fullName evidence="2">Uncharacterized protein</fullName>
    </submittedName>
</protein>
<reference evidence="2 3" key="1">
    <citation type="journal article" date="2012" name="J. Bacteriol.">
        <title>Genome sequence of the highly efficient arsenite-oxidizing bacterium Achromobacter arsenitoxydans SY8.</title>
        <authorList>
            <person name="Li X."/>
            <person name="Hu Y."/>
            <person name="Gong J."/>
            <person name="Lin Y."/>
            <person name="Johnstone L."/>
            <person name="Rensing C."/>
            <person name="Wang G."/>
        </authorList>
    </citation>
    <scope>NUCLEOTIDE SEQUENCE [LARGE SCALE GENOMIC DNA]</scope>
    <source>
        <strain evidence="2 3">SY8</strain>
    </source>
</reference>
<dbReference type="eggNOG" id="ENOG5033GZV">
    <property type="taxonomic scope" value="Bacteria"/>
</dbReference>
<dbReference type="STRING" id="477184.KYC_17367"/>
<evidence type="ECO:0000313" key="3">
    <source>
        <dbReference type="Proteomes" id="UP000003113"/>
    </source>
</evidence>
<proteinExistence type="predicted"/>
<dbReference type="EMBL" id="AGUF01000055">
    <property type="protein sequence ID" value="EHK65286.1"/>
    <property type="molecule type" value="Genomic_DNA"/>
</dbReference>
<keyword evidence="3" id="KW-1185">Reference proteome</keyword>
<keyword evidence="1" id="KW-1133">Transmembrane helix</keyword>
<dbReference type="OrthoDB" id="7061493at2"/>
<dbReference type="AlphaFoldDB" id="H0F9M1"/>
<name>H0F9M1_9BURK</name>
<organism evidence="2 3">
    <name type="scientific">Achromobacter arsenitoxydans SY8</name>
    <dbReference type="NCBI Taxonomy" id="477184"/>
    <lineage>
        <taxon>Bacteria</taxon>
        <taxon>Pseudomonadati</taxon>
        <taxon>Pseudomonadota</taxon>
        <taxon>Betaproteobacteria</taxon>
        <taxon>Burkholderiales</taxon>
        <taxon>Alcaligenaceae</taxon>
        <taxon>Achromobacter</taxon>
    </lineage>
</organism>
<keyword evidence="1" id="KW-0472">Membrane</keyword>
<sequence length="181" mass="20517">MDTVWVSLAGAAFGGIIAAGSAWLTNSGHTRRLRIQLEHDREKLARELRRTCGEDLYQLVDAWQRNVTQYHLVHWRVLAGKLTPDDAHELLRDELKSSPSNLGRIEMLIKVYFPMVEPAYTATLSARGAINDVIFAFERSFKATGKASREHFENLERLQPGYDAAVNQLNKAIIDEIRATR</sequence>
<keyword evidence="1" id="KW-0812">Transmembrane</keyword>
<dbReference type="PATRIC" id="fig|477184.5.peg.3428"/>
<evidence type="ECO:0000256" key="1">
    <source>
        <dbReference type="SAM" id="Phobius"/>
    </source>
</evidence>
<feature type="transmembrane region" description="Helical" evidence="1">
    <location>
        <begin position="6"/>
        <end position="24"/>
    </location>
</feature>
<dbReference type="RefSeq" id="WP_008164628.1">
    <property type="nucleotide sequence ID" value="NZ_AGUF01000055.1"/>
</dbReference>
<accession>H0F9M1</accession>
<dbReference type="Proteomes" id="UP000003113">
    <property type="component" value="Unassembled WGS sequence"/>
</dbReference>
<comment type="caution">
    <text evidence="2">The sequence shown here is derived from an EMBL/GenBank/DDBJ whole genome shotgun (WGS) entry which is preliminary data.</text>
</comment>